<evidence type="ECO:0000313" key="3">
    <source>
        <dbReference type="EMBL" id="GJT94634.1"/>
    </source>
</evidence>
<dbReference type="PANTHER" id="PTHR31286">
    <property type="entry name" value="GLYCINE-RICH CELL WALL STRUCTURAL PROTEIN 1.8-LIKE"/>
    <property type="match status" value="1"/>
</dbReference>
<reference evidence="3" key="2">
    <citation type="submission" date="2022-01" db="EMBL/GenBank/DDBJ databases">
        <authorList>
            <person name="Yamashiro T."/>
            <person name="Shiraishi A."/>
            <person name="Satake H."/>
            <person name="Nakayama K."/>
        </authorList>
    </citation>
    <scope>NUCLEOTIDE SEQUENCE</scope>
</reference>
<organism evidence="3 4">
    <name type="scientific">Tanacetum coccineum</name>
    <dbReference type="NCBI Taxonomy" id="301880"/>
    <lineage>
        <taxon>Eukaryota</taxon>
        <taxon>Viridiplantae</taxon>
        <taxon>Streptophyta</taxon>
        <taxon>Embryophyta</taxon>
        <taxon>Tracheophyta</taxon>
        <taxon>Spermatophyta</taxon>
        <taxon>Magnoliopsida</taxon>
        <taxon>eudicotyledons</taxon>
        <taxon>Gunneridae</taxon>
        <taxon>Pentapetalae</taxon>
        <taxon>asterids</taxon>
        <taxon>campanulids</taxon>
        <taxon>Asterales</taxon>
        <taxon>Asteraceae</taxon>
        <taxon>Asteroideae</taxon>
        <taxon>Anthemideae</taxon>
        <taxon>Anthemidinae</taxon>
        <taxon>Tanacetum</taxon>
    </lineage>
</organism>
<name>A0ABQ5I4N7_9ASTR</name>
<feature type="region of interest" description="Disordered" evidence="1">
    <location>
        <begin position="228"/>
        <end position="255"/>
    </location>
</feature>
<evidence type="ECO:0000259" key="2">
    <source>
        <dbReference type="Pfam" id="PF14111"/>
    </source>
</evidence>
<evidence type="ECO:0000256" key="1">
    <source>
        <dbReference type="SAM" id="MobiDB-lite"/>
    </source>
</evidence>
<dbReference type="Pfam" id="PF14111">
    <property type="entry name" value="DUF4283"/>
    <property type="match status" value="1"/>
</dbReference>
<feature type="compositionally biased region" description="Polar residues" evidence="1">
    <location>
        <begin position="233"/>
        <end position="255"/>
    </location>
</feature>
<reference evidence="3" key="1">
    <citation type="journal article" date="2022" name="Int. J. Mol. Sci.">
        <title>Draft Genome of Tanacetum Coccineum: Genomic Comparison of Closely Related Tanacetum-Family Plants.</title>
        <authorList>
            <person name="Yamashiro T."/>
            <person name="Shiraishi A."/>
            <person name="Nakayama K."/>
            <person name="Satake H."/>
        </authorList>
    </citation>
    <scope>NUCLEOTIDE SEQUENCE</scope>
</reference>
<dbReference type="InterPro" id="IPR040256">
    <property type="entry name" value="At4g02000-like"/>
</dbReference>
<protein>
    <submittedName>
        <fullName evidence="3">Zinc knuckle CX2CX4HX4C containing protein</fullName>
    </submittedName>
</protein>
<accession>A0ABQ5I4N7</accession>
<comment type="caution">
    <text evidence="3">The sequence shown here is derived from an EMBL/GenBank/DDBJ whole genome shotgun (WGS) entry which is preliminary data.</text>
</comment>
<keyword evidence="4" id="KW-1185">Reference proteome</keyword>
<evidence type="ECO:0000313" key="4">
    <source>
        <dbReference type="Proteomes" id="UP001151760"/>
    </source>
</evidence>
<proteinExistence type="predicted"/>
<dbReference type="EMBL" id="BQNB010020314">
    <property type="protein sequence ID" value="GJT94634.1"/>
    <property type="molecule type" value="Genomic_DNA"/>
</dbReference>
<dbReference type="InterPro" id="IPR025558">
    <property type="entry name" value="DUF4283"/>
</dbReference>
<gene>
    <name evidence="3" type="ORF">Tco_1090152</name>
</gene>
<dbReference type="PANTHER" id="PTHR31286:SF99">
    <property type="entry name" value="DUF4283 DOMAIN-CONTAINING PROTEIN"/>
    <property type="match status" value="1"/>
</dbReference>
<feature type="domain" description="DUF4283" evidence="2">
    <location>
        <begin position="49"/>
        <end position="127"/>
    </location>
</feature>
<sequence>MANSYVGVAGISTLDPSKPKENFRSLPSENLCDGVQFSIPCKVVETVSNLFDNTLYGYFIGKRVAFPIVEYYVHNNWGKFGSTRIMMNSKGFFFFKFKTTKGLDDVLENGPWMILNSHIILKKWTMSTRLCKEEFTRIPVWVKIHDVSLQVFSEDGINIIASHIGKPIMLDSYTNGSYRVSITPPTQEKANDRFQTVSKKKKMGKSKTTTSGQLGVQLVKQNVRYEPKAAKSMPNTRASNVGNTSKSNPSYVSSMSKTQPLKASFLTSSSRRSPIIEKGGNITMSNSYASLDDESEEEIENVYDESANLFNSTKTGESSSTFTVVAG</sequence>
<dbReference type="Proteomes" id="UP001151760">
    <property type="component" value="Unassembled WGS sequence"/>
</dbReference>